<proteinExistence type="predicted"/>
<organism evidence="2 3">
    <name type="scientific">Zalerion maritima</name>
    <dbReference type="NCBI Taxonomy" id="339359"/>
    <lineage>
        <taxon>Eukaryota</taxon>
        <taxon>Fungi</taxon>
        <taxon>Dikarya</taxon>
        <taxon>Ascomycota</taxon>
        <taxon>Pezizomycotina</taxon>
        <taxon>Sordariomycetes</taxon>
        <taxon>Lulworthiomycetidae</taxon>
        <taxon>Lulworthiales</taxon>
        <taxon>Lulworthiaceae</taxon>
        <taxon>Zalerion</taxon>
    </lineage>
</organism>
<feature type="compositionally biased region" description="Acidic residues" evidence="1">
    <location>
        <begin position="105"/>
        <end position="118"/>
    </location>
</feature>
<sequence>MTEKYGIKPIHHAPAPTGHHSSLSSTSHAADLDSSSGTAPGKMIGKFQSSFRESNSVLGPKVGGGGGDIAWLNRETAIDAERFPLLARGCGEKESKQTAAAAAAEAEEGSDEGEDEDATFGCVSCRPSRP</sequence>
<reference evidence="2" key="1">
    <citation type="submission" date="2022-07" db="EMBL/GenBank/DDBJ databases">
        <title>Draft genome sequence of Zalerion maritima ATCC 34329, a (micro)plastics degrading marine fungus.</title>
        <authorList>
            <person name="Paco A."/>
            <person name="Goncalves M.F.M."/>
            <person name="Rocha-Santos T.A.P."/>
            <person name="Alves A."/>
        </authorList>
    </citation>
    <scope>NUCLEOTIDE SEQUENCE</scope>
    <source>
        <strain evidence="2">ATCC 34329</strain>
    </source>
</reference>
<protein>
    <submittedName>
        <fullName evidence="2">Uncharacterized protein</fullName>
    </submittedName>
</protein>
<feature type="compositionally biased region" description="Low complexity" evidence="1">
    <location>
        <begin position="20"/>
        <end position="36"/>
    </location>
</feature>
<feature type="region of interest" description="Disordered" evidence="1">
    <location>
        <begin position="91"/>
        <end position="130"/>
    </location>
</feature>
<gene>
    <name evidence="2" type="ORF">MKZ38_001215</name>
</gene>
<comment type="caution">
    <text evidence="2">The sequence shown here is derived from an EMBL/GenBank/DDBJ whole genome shotgun (WGS) entry which is preliminary data.</text>
</comment>
<keyword evidence="3" id="KW-1185">Reference proteome</keyword>
<accession>A0AAD5WY37</accession>
<dbReference type="AlphaFoldDB" id="A0AAD5WY37"/>
<feature type="region of interest" description="Disordered" evidence="1">
    <location>
        <begin position="1"/>
        <end position="47"/>
    </location>
</feature>
<name>A0AAD5WY37_9PEZI</name>
<dbReference type="Proteomes" id="UP001201980">
    <property type="component" value="Unassembled WGS sequence"/>
</dbReference>
<evidence type="ECO:0000313" key="3">
    <source>
        <dbReference type="Proteomes" id="UP001201980"/>
    </source>
</evidence>
<evidence type="ECO:0000256" key="1">
    <source>
        <dbReference type="SAM" id="MobiDB-lite"/>
    </source>
</evidence>
<dbReference type="EMBL" id="JAKWBI020000012">
    <property type="protein sequence ID" value="KAJ2906572.1"/>
    <property type="molecule type" value="Genomic_DNA"/>
</dbReference>
<evidence type="ECO:0000313" key="2">
    <source>
        <dbReference type="EMBL" id="KAJ2906572.1"/>
    </source>
</evidence>